<dbReference type="CDD" id="cd00082">
    <property type="entry name" value="HisKA"/>
    <property type="match status" value="1"/>
</dbReference>
<organism evidence="11 12">
    <name type="scientific">Coprobacter fastidiosus NSB1 = JCM 33896</name>
    <dbReference type="NCBI Taxonomy" id="1349822"/>
    <lineage>
        <taxon>Bacteria</taxon>
        <taxon>Pseudomonadati</taxon>
        <taxon>Bacteroidota</taxon>
        <taxon>Bacteroidia</taxon>
        <taxon>Bacteroidales</taxon>
        <taxon>Barnesiellaceae</taxon>
        <taxon>Coprobacter</taxon>
    </lineage>
</organism>
<gene>
    <name evidence="11" type="ORF">BC742_1291</name>
</gene>
<dbReference type="InterPro" id="IPR018060">
    <property type="entry name" value="HTH_AraC"/>
</dbReference>
<dbReference type="Pfam" id="PF12833">
    <property type="entry name" value="HTH_18"/>
    <property type="match status" value="1"/>
</dbReference>
<dbReference type="GO" id="GO:0003700">
    <property type="term" value="F:DNA-binding transcription factor activity"/>
    <property type="evidence" value="ECO:0007669"/>
    <property type="project" value="InterPro"/>
</dbReference>
<dbReference type="Pfam" id="PF02518">
    <property type="entry name" value="HATPase_c"/>
    <property type="match status" value="1"/>
</dbReference>
<dbReference type="Gene3D" id="1.10.10.60">
    <property type="entry name" value="Homeodomain-like"/>
    <property type="match status" value="1"/>
</dbReference>
<evidence type="ECO:0000256" key="2">
    <source>
        <dbReference type="ARBA" id="ARBA00012438"/>
    </source>
</evidence>
<dbReference type="SUPFAM" id="SSF63829">
    <property type="entry name" value="Calcium-dependent phosphotriesterase"/>
    <property type="match status" value="3"/>
</dbReference>
<evidence type="ECO:0000313" key="12">
    <source>
        <dbReference type="Proteomes" id="UP000269493"/>
    </source>
</evidence>
<reference evidence="11 12" key="1">
    <citation type="submission" date="2018-10" db="EMBL/GenBank/DDBJ databases">
        <title>Genomic Encyclopedia of Archaeal and Bacterial Type Strains, Phase II (KMG-II): from individual species to whole genera.</title>
        <authorList>
            <person name="Goeker M."/>
        </authorList>
    </citation>
    <scope>NUCLEOTIDE SEQUENCE [LARGE SCALE GENOMIC DNA]</scope>
    <source>
        <strain evidence="11 12">NSB1</strain>
    </source>
</reference>
<dbReference type="InterPro" id="IPR015943">
    <property type="entry name" value="WD40/YVTN_repeat-like_dom_sf"/>
</dbReference>
<dbReference type="SMART" id="SM00448">
    <property type="entry name" value="REC"/>
    <property type="match status" value="1"/>
</dbReference>
<dbReference type="InterPro" id="IPR003661">
    <property type="entry name" value="HisK_dim/P_dom"/>
</dbReference>
<feature type="transmembrane region" description="Helical" evidence="7">
    <location>
        <begin position="775"/>
        <end position="793"/>
    </location>
</feature>
<dbReference type="EMBL" id="RBXN01000003">
    <property type="protein sequence ID" value="RKT59142.1"/>
    <property type="molecule type" value="Genomic_DNA"/>
</dbReference>
<comment type="catalytic activity">
    <reaction evidence="1">
        <text>ATP + protein L-histidine = ADP + protein N-phospho-L-histidine.</text>
        <dbReference type="EC" id="2.7.13.3"/>
    </reaction>
</comment>
<dbReference type="Gene3D" id="1.10.287.130">
    <property type="match status" value="1"/>
</dbReference>
<proteinExistence type="predicted"/>
<dbReference type="GO" id="GO:0043565">
    <property type="term" value="F:sequence-specific DNA binding"/>
    <property type="evidence" value="ECO:0007669"/>
    <property type="project" value="InterPro"/>
</dbReference>
<dbReference type="PANTHER" id="PTHR43547">
    <property type="entry name" value="TWO-COMPONENT HISTIDINE KINASE"/>
    <property type="match status" value="1"/>
</dbReference>
<accession>A0A495WBT4</accession>
<dbReference type="InterPro" id="IPR011123">
    <property type="entry name" value="Y_Y_Y"/>
</dbReference>
<dbReference type="PROSITE" id="PS50110">
    <property type="entry name" value="RESPONSE_REGULATORY"/>
    <property type="match status" value="1"/>
</dbReference>
<dbReference type="InterPro" id="IPR011006">
    <property type="entry name" value="CheY-like_superfamily"/>
</dbReference>
<dbReference type="RefSeq" id="WP_022600189.1">
    <property type="nucleotide sequence ID" value="NZ_KI440780.1"/>
</dbReference>
<dbReference type="SMART" id="SM00342">
    <property type="entry name" value="HTH_ARAC"/>
    <property type="match status" value="1"/>
</dbReference>
<keyword evidence="7" id="KW-0812">Transmembrane</keyword>
<dbReference type="SUPFAM" id="SSF47384">
    <property type="entry name" value="Homodimeric domain of signal transducing histidine kinase"/>
    <property type="match status" value="1"/>
</dbReference>
<dbReference type="PROSITE" id="PS50109">
    <property type="entry name" value="HIS_KIN"/>
    <property type="match status" value="1"/>
</dbReference>
<dbReference type="InterPro" id="IPR003594">
    <property type="entry name" value="HATPase_dom"/>
</dbReference>
<dbReference type="Gene3D" id="2.60.40.10">
    <property type="entry name" value="Immunoglobulins"/>
    <property type="match status" value="1"/>
</dbReference>
<evidence type="ECO:0000256" key="5">
    <source>
        <dbReference type="ARBA" id="ARBA00023163"/>
    </source>
</evidence>
<keyword evidence="7" id="KW-0472">Membrane</keyword>
<feature type="domain" description="Response regulatory" evidence="10">
    <location>
        <begin position="1079"/>
        <end position="1193"/>
    </location>
</feature>
<dbReference type="InterPro" id="IPR001789">
    <property type="entry name" value="Sig_transdc_resp-reg_receiver"/>
</dbReference>
<dbReference type="SUPFAM" id="SSF46689">
    <property type="entry name" value="Homeodomain-like"/>
    <property type="match status" value="1"/>
</dbReference>
<dbReference type="SMART" id="SM00387">
    <property type="entry name" value="HATPase_c"/>
    <property type="match status" value="1"/>
</dbReference>
<dbReference type="Pfam" id="PF00512">
    <property type="entry name" value="HisKA"/>
    <property type="match status" value="1"/>
</dbReference>
<keyword evidence="12" id="KW-1185">Reference proteome</keyword>
<dbReference type="InterPro" id="IPR011110">
    <property type="entry name" value="Reg_prop"/>
</dbReference>
<dbReference type="InterPro" id="IPR005467">
    <property type="entry name" value="His_kinase_dom"/>
</dbReference>
<evidence type="ECO:0000256" key="6">
    <source>
        <dbReference type="PROSITE-ProRule" id="PRU00169"/>
    </source>
</evidence>
<keyword evidence="3 6" id="KW-0597">Phosphoprotein</keyword>
<feature type="domain" description="HTH araC/xylS-type" evidence="8">
    <location>
        <begin position="1227"/>
        <end position="1326"/>
    </location>
</feature>
<feature type="domain" description="Histidine kinase" evidence="9">
    <location>
        <begin position="829"/>
        <end position="1051"/>
    </location>
</feature>
<keyword evidence="4" id="KW-0805">Transcription regulation</keyword>
<evidence type="ECO:0000313" key="11">
    <source>
        <dbReference type="EMBL" id="RKT59142.1"/>
    </source>
</evidence>
<comment type="caution">
    <text evidence="11">The sequence shown here is derived from an EMBL/GenBank/DDBJ whole genome shotgun (WGS) entry which is preliminary data.</text>
</comment>
<dbReference type="SUPFAM" id="SSF52172">
    <property type="entry name" value="CheY-like"/>
    <property type="match status" value="1"/>
</dbReference>
<dbReference type="Pfam" id="PF00072">
    <property type="entry name" value="Response_reg"/>
    <property type="match status" value="1"/>
</dbReference>
<dbReference type="Proteomes" id="UP000269493">
    <property type="component" value="Unassembled WGS sequence"/>
</dbReference>
<name>A0A495WBT4_9BACT</name>
<dbReference type="Pfam" id="PF07494">
    <property type="entry name" value="Reg_prop"/>
    <property type="match status" value="5"/>
</dbReference>
<evidence type="ECO:0000259" key="8">
    <source>
        <dbReference type="PROSITE" id="PS01124"/>
    </source>
</evidence>
<evidence type="ECO:0000256" key="7">
    <source>
        <dbReference type="SAM" id="Phobius"/>
    </source>
</evidence>
<dbReference type="InterPro" id="IPR009057">
    <property type="entry name" value="Homeodomain-like_sf"/>
</dbReference>
<dbReference type="InterPro" id="IPR036097">
    <property type="entry name" value="HisK_dim/P_sf"/>
</dbReference>
<protein>
    <recommendedName>
        <fullName evidence="2">histidine kinase</fullName>
        <ecNumber evidence="2">2.7.13.3</ecNumber>
    </recommendedName>
</protein>
<sequence length="1337" mass="154571">MLRKILNIAYIVFFTQILYANESRILRLSNNDGLSNSSITTIFQDSNGLIWVGTWDGLNVYNGAEFENYRSNRQDSSSITNPVIRQIFEENKNILWITTDYGINRFNIATKKFQPYYLGYKDKETFREHSFLATRNSEGLILAASYKSGIYKFNTKSEDFEPFPIPEIDKNNIIQLFFDSSDNLWIVNDKNEIFRLKIKSDKITEKQKITPPADFLHLCYDKKEKIWFQYENYTLGYYSIQTEKFSDWGSKPYGELNEVLENEGNILFATNTGLIQYNKHTKTESILLSGIPVLSVYSGTQDILWVGTDSQGIYRILPPQNYFNTFTSNNIPELGNYAVRAIYKDAENKLWIGTKGGGVISITYLGATLQQARKFTTDDGLINNSVFSLAQGPNQDFWIGTDNKGLNYYSFQEKKIKSLKSNRIFNIRQICSVYALLQADDSTLWVGTSGNGLFKMTIFRTPKGEYEIKNYKHYKYNSQSNNSINNNVIYSLAIEGDSILWIATRGGGINRMNIKREYFTAYKNDKSDINTISSNDVICLYIDNKKRIWAGTTAGLNLLTEENGKVRIKRYTEKEGLANSNIHGILEDRTHHIWISTNKGISRMNPEQEQFVHYFYNEGLQDNEFSDGAYLSFSEGQELYFGGVNGFSVFHPDQIGMSNYNPPLYLNSFKIDNIDQPLNLKNDHPISYKQNSLSFHFSILDYITNSKCEMAYKVTRDGEKPANWIYIGNNRNIILSNLSPGNYKLNVAYTNSDNQWNRDSFSFPFKITPPWYKSGYAYTVYLILILLLAYFIFRFQKYRLKMQHNLELEKLETQKKEEIHQAKLRFFTNIAHEFSNSITLIYGPCEKMMSTPDLSEKNRNYLSVIKKNAERMRNQIQQLMEFRKAETGHLTLHFEPIDIPELIKYTLDNFLDIADQKRINIQLDIRPDIPAWIVDRDALEKVIFNLMSNAFKYTPKNGKIEIKLFVNAKNELCFSCTNSGTGIDAQHIPLIFNRFKVLDNFENQLSKGIYTRNGIGLAMCQDLVKLLNGNIVVDSKINEYTTFTVTISPDNKVDKKTQEKSHQQQYSISSDVSEKKTKNILVIDDQEEIRQFIIETLNSYSVIEAENGQDALDKINKFLPDLIICDVLMPVMDGLTFLQKIKNDITTKHIPVILLSSKMSVESQIQGLEYGADMYLGKPFHPAHLQAAVERMLGNKEIVKHYMESPLAYAEQFNGKLIDKQDKEFMNKAFEYLSQNLDNETYNQDSLSQDLAISRVQLYRKIKKLTDKTPADFIRSFRLQEAEKRLRTTSKTVQEIMADCGFKNKAHFYREFAKLYHATPKEYRMTVSNTGEQDPQK</sequence>
<feature type="modified residue" description="4-aspartylphosphate" evidence="6">
    <location>
        <position position="1126"/>
    </location>
</feature>
<dbReference type="Gene3D" id="3.30.565.10">
    <property type="entry name" value="Histidine kinase-like ATPase, C-terminal domain"/>
    <property type="match status" value="1"/>
</dbReference>
<evidence type="ECO:0000256" key="4">
    <source>
        <dbReference type="ARBA" id="ARBA00023015"/>
    </source>
</evidence>
<dbReference type="InterPro" id="IPR036890">
    <property type="entry name" value="HATPase_C_sf"/>
</dbReference>
<keyword evidence="7" id="KW-1133">Transmembrane helix</keyword>
<dbReference type="GO" id="GO:0000155">
    <property type="term" value="F:phosphorelay sensor kinase activity"/>
    <property type="evidence" value="ECO:0007669"/>
    <property type="project" value="InterPro"/>
</dbReference>
<evidence type="ECO:0000259" key="9">
    <source>
        <dbReference type="PROSITE" id="PS50109"/>
    </source>
</evidence>
<dbReference type="Gene3D" id="2.130.10.10">
    <property type="entry name" value="YVTN repeat-like/Quinoprotein amine dehydrogenase"/>
    <property type="match status" value="2"/>
</dbReference>
<dbReference type="SMART" id="SM00388">
    <property type="entry name" value="HisKA"/>
    <property type="match status" value="1"/>
</dbReference>
<dbReference type="Pfam" id="PF07495">
    <property type="entry name" value="Y_Y_Y"/>
    <property type="match status" value="1"/>
</dbReference>
<dbReference type="Gene3D" id="3.40.50.2300">
    <property type="match status" value="1"/>
</dbReference>
<dbReference type="PROSITE" id="PS01124">
    <property type="entry name" value="HTH_ARAC_FAMILY_2"/>
    <property type="match status" value="1"/>
</dbReference>
<keyword evidence="5" id="KW-0804">Transcription</keyword>
<dbReference type="SUPFAM" id="SSF55874">
    <property type="entry name" value="ATPase domain of HSP90 chaperone/DNA topoisomerase II/histidine kinase"/>
    <property type="match status" value="1"/>
</dbReference>
<evidence type="ECO:0000256" key="1">
    <source>
        <dbReference type="ARBA" id="ARBA00000085"/>
    </source>
</evidence>
<dbReference type="EC" id="2.7.13.3" evidence="2"/>
<dbReference type="InterPro" id="IPR013783">
    <property type="entry name" value="Ig-like_fold"/>
</dbReference>
<evidence type="ECO:0000256" key="3">
    <source>
        <dbReference type="ARBA" id="ARBA00022553"/>
    </source>
</evidence>
<dbReference type="PANTHER" id="PTHR43547:SF2">
    <property type="entry name" value="HYBRID SIGNAL TRANSDUCTION HISTIDINE KINASE C"/>
    <property type="match status" value="1"/>
</dbReference>
<dbReference type="GeneID" id="92929082"/>
<evidence type="ECO:0000259" key="10">
    <source>
        <dbReference type="PROSITE" id="PS50110"/>
    </source>
</evidence>
<dbReference type="OrthoDB" id="717811at2"/>